<protein>
    <submittedName>
        <fullName evidence="1">2-methylcitrate dehydratase</fullName>
    </submittedName>
</protein>
<proteinExistence type="predicted"/>
<evidence type="ECO:0000313" key="2">
    <source>
        <dbReference type="Proteomes" id="UP000198701"/>
    </source>
</evidence>
<name>A0A1G9CBP3_9MICO</name>
<dbReference type="EMBL" id="FNFU01000007">
    <property type="protein sequence ID" value="SDK49071.1"/>
    <property type="molecule type" value="Genomic_DNA"/>
</dbReference>
<accession>A0A1G9CBP3</accession>
<organism evidence="1 2">
    <name type="scientific">Cryobacterium psychrotolerans</name>
    <dbReference type="NCBI Taxonomy" id="386301"/>
    <lineage>
        <taxon>Bacteria</taxon>
        <taxon>Bacillati</taxon>
        <taxon>Actinomycetota</taxon>
        <taxon>Actinomycetes</taxon>
        <taxon>Micrococcales</taxon>
        <taxon>Microbacteriaceae</taxon>
        <taxon>Cryobacterium</taxon>
    </lineage>
</organism>
<sequence>MQLHNVRVHRSDENLARGSQLAWKIAEVATDPVEVTPEVTEMVINRVIDNASV</sequence>
<feature type="non-terminal residue" evidence="1">
    <location>
        <position position="53"/>
    </location>
</feature>
<gene>
    <name evidence="1" type="ORF">SAMN05216282_1071</name>
</gene>
<dbReference type="STRING" id="386301.SAMN05216282_1071"/>
<reference evidence="1 2" key="1">
    <citation type="submission" date="2016-10" db="EMBL/GenBank/DDBJ databases">
        <authorList>
            <person name="de Groot N.N."/>
        </authorList>
    </citation>
    <scope>NUCLEOTIDE SEQUENCE [LARGE SCALE GENOMIC DNA]</scope>
    <source>
        <strain evidence="1 2">CGMCC 1.5382</strain>
    </source>
</reference>
<dbReference type="Proteomes" id="UP000198701">
    <property type="component" value="Unassembled WGS sequence"/>
</dbReference>
<dbReference type="AlphaFoldDB" id="A0A1G9CBP3"/>
<keyword evidence="2" id="KW-1185">Reference proteome</keyword>
<evidence type="ECO:0000313" key="1">
    <source>
        <dbReference type="EMBL" id="SDK49071.1"/>
    </source>
</evidence>